<evidence type="ECO:0000256" key="1">
    <source>
        <dbReference type="ARBA" id="ARBA00022679"/>
    </source>
</evidence>
<evidence type="ECO:0000313" key="6">
    <source>
        <dbReference type="EMBL" id="SVD94007.1"/>
    </source>
</evidence>
<dbReference type="InterPro" id="IPR017441">
    <property type="entry name" value="Protein_kinase_ATP_BS"/>
</dbReference>
<protein>
    <recommendedName>
        <fullName evidence="5">Protein kinase domain-containing protein</fullName>
    </recommendedName>
</protein>
<keyword evidence="2" id="KW-0547">Nucleotide-binding</keyword>
<keyword evidence="3" id="KW-0418">Kinase</keyword>
<dbReference type="SUPFAM" id="SSF56112">
    <property type="entry name" value="Protein kinase-like (PK-like)"/>
    <property type="match status" value="1"/>
</dbReference>
<reference evidence="6" key="1">
    <citation type="submission" date="2018-05" db="EMBL/GenBank/DDBJ databases">
        <authorList>
            <person name="Lanie J.A."/>
            <person name="Ng W.-L."/>
            <person name="Kazmierczak K.M."/>
            <person name="Andrzejewski T.M."/>
            <person name="Davidsen T.M."/>
            <person name="Wayne K.J."/>
            <person name="Tettelin H."/>
            <person name="Glass J.I."/>
            <person name="Rusch D."/>
            <person name="Podicherti R."/>
            <person name="Tsui H.-C.T."/>
            <person name="Winkler M.E."/>
        </authorList>
    </citation>
    <scope>NUCLEOTIDE SEQUENCE</scope>
</reference>
<evidence type="ECO:0000259" key="5">
    <source>
        <dbReference type="PROSITE" id="PS50011"/>
    </source>
</evidence>
<dbReference type="PROSITE" id="PS00107">
    <property type="entry name" value="PROTEIN_KINASE_ATP"/>
    <property type="match status" value="1"/>
</dbReference>
<gene>
    <name evidence="6" type="ORF">METZ01_LOCUS446861</name>
</gene>
<dbReference type="GO" id="GO:0005524">
    <property type="term" value="F:ATP binding"/>
    <property type="evidence" value="ECO:0007669"/>
    <property type="project" value="UniProtKB-KW"/>
</dbReference>
<feature type="non-terminal residue" evidence="6">
    <location>
        <position position="160"/>
    </location>
</feature>
<keyword evidence="4" id="KW-0067">ATP-binding</keyword>
<dbReference type="InterPro" id="IPR011009">
    <property type="entry name" value="Kinase-like_dom_sf"/>
</dbReference>
<evidence type="ECO:0000256" key="3">
    <source>
        <dbReference type="ARBA" id="ARBA00022777"/>
    </source>
</evidence>
<sequence length="160" mass="17545">MAASESPKDSNLKRDKGKDLELVGSILAGKYKILKILGQGGFGSVFLVEMTSGIIGDRLAMKILPAEFSQNNMLREQFMNEIRVAMKMVDAHIVQIRDVGITEDDPAKGGGLLYYTMDYVNGKTLAQLIKQEGTLSIWRALRIARRLLPALKVAHGAGII</sequence>
<dbReference type="SMART" id="SM00220">
    <property type="entry name" value="S_TKc"/>
    <property type="match status" value="1"/>
</dbReference>
<keyword evidence="1" id="KW-0808">Transferase</keyword>
<name>A0A382ZES1_9ZZZZ</name>
<evidence type="ECO:0000256" key="2">
    <source>
        <dbReference type="ARBA" id="ARBA00022741"/>
    </source>
</evidence>
<dbReference type="AlphaFoldDB" id="A0A382ZES1"/>
<dbReference type="Pfam" id="PF00069">
    <property type="entry name" value="Pkinase"/>
    <property type="match status" value="1"/>
</dbReference>
<accession>A0A382ZES1</accession>
<dbReference type="EMBL" id="UINC01183308">
    <property type="protein sequence ID" value="SVD94007.1"/>
    <property type="molecule type" value="Genomic_DNA"/>
</dbReference>
<dbReference type="PROSITE" id="PS50011">
    <property type="entry name" value="PROTEIN_KINASE_DOM"/>
    <property type="match status" value="1"/>
</dbReference>
<proteinExistence type="predicted"/>
<dbReference type="GO" id="GO:0004674">
    <property type="term" value="F:protein serine/threonine kinase activity"/>
    <property type="evidence" value="ECO:0007669"/>
    <property type="project" value="TreeGrafter"/>
</dbReference>
<dbReference type="PANTHER" id="PTHR43289">
    <property type="entry name" value="MITOGEN-ACTIVATED PROTEIN KINASE KINASE KINASE 20-RELATED"/>
    <property type="match status" value="1"/>
</dbReference>
<feature type="domain" description="Protein kinase" evidence="5">
    <location>
        <begin position="31"/>
        <end position="160"/>
    </location>
</feature>
<dbReference type="PANTHER" id="PTHR43289:SF34">
    <property type="entry name" value="SERINE_THREONINE-PROTEIN KINASE YBDM-RELATED"/>
    <property type="match status" value="1"/>
</dbReference>
<dbReference type="InterPro" id="IPR000719">
    <property type="entry name" value="Prot_kinase_dom"/>
</dbReference>
<evidence type="ECO:0000256" key="4">
    <source>
        <dbReference type="ARBA" id="ARBA00022840"/>
    </source>
</evidence>
<organism evidence="6">
    <name type="scientific">marine metagenome</name>
    <dbReference type="NCBI Taxonomy" id="408172"/>
    <lineage>
        <taxon>unclassified sequences</taxon>
        <taxon>metagenomes</taxon>
        <taxon>ecological metagenomes</taxon>
    </lineage>
</organism>
<dbReference type="Gene3D" id="1.10.510.10">
    <property type="entry name" value="Transferase(Phosphotransferase) domain 1"/>
    <property type="match status" value="1"/>
</dbReference>